<dbReference type="PROSITE" id="PS51257">
    <property type="entry name" value="PROKAR_LIPOPROTEIN"/>
    <property type="match status" value="1"/>
</dbReference>
<dbReference type="Pfam" id="PF04390">
    <property type="entry name" value="LptE"/>
    <property type="match status" value="1"/>
</dbReference>
<sequence length="175" mass="19850">MVWIKRIFKSKAVGLLSCVFFLVACSISYKFNGASIDYTKTKTIQISAFPIRSAYVWAPMQSIFSNQLTDVFARQTKLRQVNRNGDLQLSGEIVEYSQFNKAVSADGFSSQVQLKMTVNVRFVNNANHNEDFEQKFSATSQYDSSQQLTAVQEELVTQMVKDIVDQIFNATVANW</sequence>
<name>A0A6N3FYC5_9BACT</name>
<organism evidence="1">
    <name type="scientific">Paraprevotella clara</name>
    <dbReference type="NCBI Taxonomy" id="454154"/>
    <lineage>
        <taxon>Bacteria</taxon>
        <taxon>Pseudomonadati</taxon>
        <taxon>Bacteroidota</taxon>
        <taxon>Bacteroidia</taxon>
        <taxon>Bacteroidales</taxon>
        <taxon>Prevotellaceae</taxon>
        <taxon>Paraprevotella</taxon>
    </lineage>
</organism>
<reference evidence="1" key="1">
    <citation type="submission" date="2019-11" db="EMBL/GenBank/DDBJ databases">
        <authorList>
            <person name="Feng L."/>
        </authorList>
    </citation>
    <scope>NUCLEOTIDE SEQUENCE</scope>
    <source>
        <strain evidence="1">PclaraLFYP37</strain>
    </source>
</reference>
<accession>A0A6N3FYC5</accession>
<dbReference type="GO" id="GO:0043165">
    <property type="term" value="P:Gram-negative-bacterium-type cell outer membrane assembly"/>
    <property type="evidence" value="ECO:0007669"/>
    <property type="project" value="InterPro"/>
</dbReference>
<protein>
    <submittedName>
        <fullName evidence="1">Uncharacterized protein</fullName>
    </submittedName>
</protein>
<dbReference type="AlphaFoldDB" id="A0A6N3FYC5"/>
<evidence type="ECO:0000313" key="1">
    <source>
        <dbReference type="EMBL" id="VYU56383.1"/>
    </source>
</evidence>
<dbReference type="EMBL" id="CACRUT010000023">
    <property type="protein sequence ID" value="VYU56383.1"/>
    <property type="molecule type" value="Genomic_DNA"/>
</dbReference>
<dbReference type="GO" id="GO:0019867">
    <property type="term" value="C:outer membrane"/>
    <property type="evidence" value="ECO:0007669"/>
    <property type="project" value="InterPro"/>
</dbReference>
<dbReference type="RefSeq" id="WP_021980696.1">
    <property type="nucleotide sequence ID" value="NZ_AP025941.1"/>
</dbReference>
<dbReference type="InterPro" id="IPR007485">
    <property type="entry name" value="LPS_assembly_LptE"/>
</dbReference>
<proteinExistence type="predicted"/>
<dbReference type="Gene3D" id="3.30.160.150">
    <property type="entry name" value="Lipoprotein like domain"/>
    <property type="match status" value="1"/>
</dbReference>
<gene>
    <name evidence="1" type="ORF">PCLFYP37_00256</name>
</gene>